<dbReference type="PANTHER" id="PTHR13887:SF54">
    <property type="entry name" value="DSBA FAMILY PROTEIN"/>
    <property type="match status" value="1"/>
</dbReference>
<dbReference type="RefSeq" id="WP_157565829.1">
    <property type="nucleotide sequence ID" value="NZ_WPIK01000006.1"/>
</dbReference>
<dbReference type="EMBL" id="WPIK01000006">
    <property type="protein sequence ID" value="MVN21474.1"/>
    <property type="molecule type" value="Genomic_DNA"/>
</dbReference>
<gene>
    <name evidence="1" type="ORF">GO621_07985</name>
</gene>
<organism evidence="1 2">
    <name type="scientific">Mucilaginibacter arboris</name>
    <dbReference type="NCBI Taxonomy" id="2682090"/>
    <lineage>
        <taxon>Bacteria</taxon>
        <taxon>Pseudomonadati</taxon>
        <taxon>Bacteroidota</taxon>
        <taxon>Sphingobacteriia</taxon>
        <taxon>Sphingobacteriales</taxon>
        <taxon>Sphingobacteriaceae</taxon>
        <taxon>Mucilaginibacter</taxon>
    </lineage>
</organism>
<dbReference type="InterPro" id="IPR036249">
    <property type="entry name" value="Thioredoxin-like_sf"/>
</dbReference>
<sequence>MSLQLEQNINFLPVKEADRLVIEYYTDPLCCWSWAFEQHWQRLLKEFSAVITYAYCMGGLIPDWKNYQDPMNDISRPAQLGPLWMEAAQITDAVIDPQIWVEDPPTSSYPACIAVKSAEMQSKEAGEKYLFKLREAVMVHKQNIAQPEVLAAIAQKFSKENPGLLDYNQFLEDISSEKSLELFRNDLQKVRYNRIGRFPTLTLHKPGQSGIMITGYRPYEVLLQAIQVIAPEILGNTAEQKG</sequence>
<comment type="caution">
    <text evidence="1">The sequence shown here is derived from an EMBL/GenBank/DDBJ whole genome shotgun (WGS) entry which is preliminary data.</text>
</comment>
<accession>A0A7K1SVZ7</accession>
<dbReference type="Gene3D" id="3.40.30.10">
    <property type="entry name" value="Glutaredoxin"/>
    <property type="match status" value="1"/>
</dbReference>
<dbReference type="SUPFAM" id="SSF52833">
    <property type="entry name" value="Thioredoxin-like"/>
    <property type="match status" value="1"/>
</dbReference>
<protein>
    <submittedName>
        <fullName evidence="1">DsbA family protein</fullName>
    </submittedName>
</protein>
<name>A0A7K1SVZ7_9SPHI</name>
<dbReference type="PANTHER" id="PTHR13887">
    <property type="entry name" value="GLUTATHIONE S-TRANSFERASE KAPPA"/>
    <property type="match status" value="1"/>
</dbReference>
<evidence type="ECO:0000313" key="1">
    <source>
        <dbReference type="EMBL" id="MVN21474.1"/>
    </source>
</evidence>
<proteinExistence type="predicted"/>
<reference evidence="1 2" key="1">
    <citation type="submission" date="2019-12" db="EMBL/GenBank/DDBJ databases">
        <title>Mucilaginibacter sp. HMF7410 genome sequencing and assembly.</title>
        <authorList>
            <person name="Kang H."/>
            <person name="Cha I."/>
            <person name="Kim H."/>
            <person name="Joh K."/>
        </authorList>
    </citation>
    <scope>NUCLEOTIDE SEQUENCE [LARGE SCALE GENOMIC DNA]</scope>
    <source>
        <strain evidence="1 2">HMF7410</strain>
    </source>
</reference>
<dbReference type="Gene3D" id="1.10.472.60">
    <property type="entry name" value="putative protein disulfide isomerase domain"/>
    <property type="match status" value="1"/>
</dbReference>
<dbReference type="Proteomes" id="UP000462014">
    <property type="component" value="Unassembled WGS sequence"/>
</dbReference>
<dbReference type="Pfam" id="PF13743">
    <property type="entry name" value="Thioredoxin_5"/>
    <property type="match status" value="1"/>
</dbReference>
<keyword evidence="2" id="KW-1185">Reference proteome</keyword>
<dbReference type="AlphaFoldDB" id="A0A7K1SVZ7"/>
<evidence type="ECO:0000313" key="2">
    <source>
        <dbReference type="Proteomes" id="UP000462014"/>
    </source>
</evidence>
<dbReference type="CDD" id="cd03025">
    <property type="entry name" value="DsbA_FrnE_like"/>
    <property type="match status" value="1"/>
</dbReference>